<accession>A0ACC2I7J9</accession>
<evidence type="ECO:0000313" key="1">
    <source>
        <dbReference type="EMBL" id="KAJ8111147.1"/>
    </source>
</evidence>
<organism evidence="1 2">
    <name type="scientific">Boeremia exigua</name>
    <dbReference type="NCBI Taxonomy" id="749465"/>
    <lineage>
        <taxon>Eukaryota</taxon>
        <taxon>Fungi</taxon>
        <taxon>Dikarya</taxon>
        <taxon>Ascomycota</taxon>
        <taxon>Pezizomycotina</taxon>
        <taxon>Dothideomycetes</taxon>
        <taxon>Pleosporomycetidae</taxon>
        <taxon>Pleosporales</taxon>
        <taxon>Pleosporineae</taxon>
        <taxon>Didymellaceae</taxon>
        <taxon>Boeremia</taxon>
    </lineage>
</organism>
<protein>
    <submittedName>
        <fullName evidence="1">Uncharacterized protein</fullName>
    </submittedName>
</protein>
<evidence type="ECO:0000313" key="2">
    <source>
        <dbReference type="Proteomes" id="UP001153331"/>
    </source>
</evidence>
<dbReference type="Proteomes" id="UP001153331">
    <property type="component" value="Unassembled WGS sequence"/>
</dbReference>
<dbReference type="EMBL" id="JAPHNI010000432">
    <property type="protein sequence ID" value="KAJ8111147.1"/>
    <property type="molecule type" value="Genomic_DNA"/>
</dbReference>
<reference evidence="1" key="1">
    <citation type="submission" date="2022-11" db="EMBL/GenBank/DDBJ databases">
        <title>Genome Sequence of Boeremia exigua.</title>
        <authorList>
            <person name="Buettner E."/>
        </authorList>
    </citation>
    <scope>NUCLEOTIDE SEQUENCE</scope>
    <source>
        <strain evidence="1">CU02</strain>
    </source>
</reference>
<proteinExistence type="predicted"/>
<sequence length="176" mass="18474">MIASTVLGSVGAGLISTWRVDVDRAMWIGVQVLFGFGVGVGMQQPSMMAQIVLPKKDQPTGVALMFFGQNLGGAIFVSVAQNVFTDALASKLSSVPGLHLDEATVARLGATSIKNLVAQQDLGTVIQSYRDAIRGAFLVGTCLVAVSVIGAALVEWRSTKESKDGVAEAHRSEQKV</sequence>
<keyword evidence="2" id="KW-1185">Reference proteome</keyword>
<name>A0ACC2I7J9_9PLEO</name>
<comment type="caution">
    <text evidence="1">The sequence shown here is derived from an EMBL/GenBank/DDBJ whole genome shotgun (WGS) entry which is preliminary data.</text>
</comment>
<gene>
    <name evidence="1" type="ORF">OPT61_g6184</name>
</gene>